<organism evidence="1 2">
    <name type="scientific">Maribacter caenipelagi</name>
    <dbReference type="NCBI Taxonomy" id="1447781"/>
    <lineage>
        <taxon>Bacteria</taxon>
        <taxon>Pseudomonadati</taxon>
        <taxon>Bacteroidota</taxon>
        <taxon>Flavobacteriia</taxon>
        <taxon>Flavobacteriales</taxon>
        <taxon>Flavobacteriaceae</taxon>
        <taxon>Maribacter</taxon>
    </lineage>
</organism>
<dbReference type="Proteomes" id="UP000295274">
    <property type="component" value="Unassembled WGS sequence"/>
</dbReference>
<evidence type="ECO:0000313" key="1">
    <source>
        <dbReference type="EMBL" id="TDS13638.1"/>
    </source>
</evidence>
<dbReference type="RefSeq" id="WP_133673841.1">
    <property type="nucleotide sequence ID" value="NZ_SNZW01000016.1"/>
</dbReference>
<sequence length="402" mass="45961">MKIKLTLIIFAILYISCSDDSVDPITPDVVEEEIIEDEIVEDEEVVEEVSFPTLVAISKNVGYYYAMEVNSLADNIEITNLSETLDLGNFGSSNVSFYDGIFTHGSLKYNMDTGYQAKISQFNFIESNTFVLDAFCDPLNLPASSQAGLSGSKNYFVHTYLNSLNSVDAPLYLNSWNNTDESCNEFLLGNGPLYDSKLFGNYFLGFKFREMQDENFTLNSELWLVDLDRNQEPLMFEMDSSFNFATINSDTLYLTYINGDYKVYDIKTNTLINEGNNNAFSEYNGNYIFKTSFSENQMVFYKPSLEFTTSSAFTPILFNFSENKIVDLNVKFEEIFTHLVEKYNESYSVINISLDFKNELVVMGYDNSRPDDIGLLVYCNFYGNILREVELPYSPDFVNIIN</sequence>
<reference evidence="1 2" key="1">
    <citation type="submission" date="2019-03" db="EMBL/GenBank/DDBJ databases">
        <title>Genomic Encyclopedia of Type Strains, Phase III (KMG-III): the genomes of soil and plant-associated and newly described type strains.</title>
        <authorList>
            <person name="Whitman W."/>
        </authorList>
    </citation>
    <scope>NUCLEOTIDE SEQUENCE [LARGE SCALE GENOMIC DNA]</scope>
    <source>
        <strain evidence="1 2">CECT 8455</strain>
    </source>
</reference>
<accession>A0A4V6PZY9</accession>
<comment type="caution">
    <text evidence="1">The sequence shown here is derived from an EMBL/GenBank/DDBJ whole genome shotgun (WGS) entry which is preliminary data.</text>
</comment>
<dbReference type="EMBL" id="SNZW01000016">
    <property type="protein sequence ID" value="TDS13638.1"/>
    <property type="molecule type" value="Genomic_DNA"/>
</dbReference>
<gene>
    <name evidence="1" type="ORF">DFQ03_2933</name>
</gene>
<evidence type="ECO:0000313" key="2">
    <source>
        <dbReference type="Proteomes" id="UP000295274"/>
    </source>
</evidence>
<proteinExistence type="predicted"/>
<name>A0A4V6PZY9_9FLAO</name>
<protein>
    <submittedName>
        <fullName evidence="1">Uncharacterized protein</fullName>
    </submittedName>
</protein>
<keyword evidence="2" id="KW-1185">Reference proteome</keyword>
<dbReference type="AlphaFoldDB" id="A0A4V6PZY9"/>
<dbReference type="OrthoDB" id="9817223at2"/>